<dbReference type="EMBL" id="FR854088">
    <property type="protein sequence ID" value="CCA88517.1"/>
    <property type="molecule type" value="Genomic_DNA"/>
</dbReference>
<name>G3A3Q6_9RALS</name>
<keyword evidence="1" id="KW-1133">Transmembrane helix</keyword>
<keyword evidence="1" id="KW-0812">Transmembrane</keyword>
<organism evidence="2">
    <name type="scientific">Ralstonia syzygii R24</name>
    <dbReference type="NCBI Taxonomy" id="907261"/>
    <lineage>
        <taxon>Bacteria</taxon>
        <taxon>Pseudomonadati</taxon>
        <taxon>Pseudomonadota</taxon>
        <taxon>Betaproteobacteria</taxon>
        <taxon>Burkholderiales</taxon>
        <taxon>Burkholderiaceae</taxon>
        <taxon>Ralstonia</taxon>
        <taxon>Ralstonia solanacearum species complex</taxon>
    </lineage>
</organism>
<keyword evidence="1" id="KW-0472">Membrane</keyword>
<reference evidence="2" key="2">
    <citation type="submission" date="2011-04" db="EMBL/GenBank/DDBJ databases">
        <authorList>
            <person name="Genoscope - CEA"/>
        </authorList>
    </citation>
    <scope>NUCLEOTIDE SEQUENCE</scope>
    <source>
        <strain evidence="2">R24</strain>
    </source>
</reference>
<feature type="transmembrane region" description="Helical" evidence="1">
    <location>
        <begin position="16"/>
        <end position="36"/>
    </location>
</feature>
<evidence type="ECO:0000313" key="2">
    <source>
        <dbReference type="EMBL" id="CCA88517.1"/>
    </source>
</evidence>
<evidence type="ECO:0000256" key="1">
    <source>
        <dbReference type="SAM" id="Phobius"/>
    </source>
</evidence>
<accession>G3A3Q6</accession>
<sequence>MTRAVMVASMENMSPAVTYPHVSHSFFTILIIFSVLNTNNPM</sequence>
<gene>
    <name evidence="2" type="ORF">RALSY_30261</name>
</gene>
<reference evidence="2" key="1">
    <citation type="journal article" date="2011" name="PLoS ONE">
        <title>Ralstonia syzygii, the Blood Disease Bacterium and some Asian R. solanacearum strains form a single genomic species despite divergent lifestyles.</title>
        <authorList>
            <person name="Remenant B."/>
            <person name="de Cambiaire J.C."/>
            <person name="Cellier G."/>
            <person name="Jacobs J.M."/>
            <person name="Mangenot S."/>
            <person name="Barbe V."/>
            <person name="Lajus A."/>
            <person name="Vallenet D."/>
            <person name="Medigue C."/>
            <person name="Fegan M."/>
            <person name="Allen C."/>
            <person name="Prior P."/>
        </authorList>
    </citation>
    <scope>NUCLEOTIDE SEQUENCE</scope>
    <source>
        <strain evidence="2">R24</strain>
    </source>
</reference>
<proteinExistence type="predicted"/>
<protein>
    <submittedName>
        <fullName evidence="2">Uncharacterized protein</fullName>
    </submittedName>
</protein>
<dbReference type="AlphaFoldDB" id="G3A3Q6"/>